<dbReference type="NCBIfam" id="TIGR03426">
    <property type="entry name" value="shape_MreD"/>
    <property type="match status" value="1"/>
</dbReference>
<evidence type="ECO:0000313" key="9">
    <source>
        <dbReference type="EMBL" id="MDO5457443.1"/>
    </source>
</evidence>
<comment type="caution">
    <text evidence="9">The sequence shown here is derived from an EMBL/GenBank/DDBJ whole genome shotgun (WGS) entry which is preliminary data.</text>
</comment>
<dbReference type="Proteomes" id="UP001171751">
    <property type="component" value="Unassembled WGS sequence"/>
</dbReference>
<keyword evidence="7 8" id="KW-0472">Membrane</keyword>
<feature type="transmembrane region" description="Helical" evidence="8">
    <location>
        <begin position="7"/>
        <end position="28"/>
    </location>
</feature>
<dbReference type="GO" id="GO:0008360">
    <property type="term" value="P:regulation of cell shape"/>
    <property type="evidence" value="ECO:0007669"/>
    <property type="project" value="UniProtKB-KW"/>
</dbReference>
<sequence>MAEKWKIRLLPFFSLFILFLLDGIISAYFGSQLSMGQAEIFPRLLFIGLYYFTFRLPVKHIMYLSLFLGFLMDSYYTGILGIYMASFTIVIYFTTLFKSRTDLNVLTIGYFGIFMYFVFESLVYLFYSWIGYHSIGIGRFLLFYLSPSLLFNSVWYLLLYPVLNKILDYCGAKPLEILFTTE</sequence>
<dbReference type="EMBL" id="JAUNQW010000011">
    <property type="protein sequence ID" value="MDO5457443.1"/>
    <property type="molecule type" value="Genomic_DNA"/>
</dbReference>
<evidence type="ECO:0000256" key="8">
    <source>
        <dbReference type="SAM" id="Phobius"/>
    </source>
</evidence>
<evidence type="ECO:0000256" key="6">
    <source>
        <dbReference type="ARBA" id="ARBA00022989"/>
    </source>
</evidence>
<feature type="transmembrane region" description="Helical" evidence="8">
    <location>
        <begin position="105"/>
        <end position="127"/>
    </location>
</feature>
<dbReference type="Pfam" id="PF04093">
    <property type="entry name" value="MreD"/>
    <property type="match status" value="1"/>
</dbReference>
<organism evidence="9 10">
    <name type="scientific">Atopococcus tabaci</name>
    <dbReference type="NCBI Taxonomy" id="269774"/>
    <lineage>
        <taxon>Bacteria</taxon>
        <taxon>Bacillati</taxon>
        <taxon>Bacillota</taxon>
        <taxon>Bacilli</taxon>
        <taxon>Lactobacillales</taxon>
        <taxon>Carnobacteriaceae</taxon>
        <taxon>Atopococcus</taxon>
    </lineage>
</organism>
<evidence type="ECO:0000256" key="3">
    <source>
        <dbReference type="ARBA" id="ARBA00022475"/>
    </source>
</evidence>
<accession>A0AA43ZSX5</accession>
<name>A0AA43ZSX5_9LACT</name>
<feature type="transmembrane region" description="Helical" evidence="8">
    <location>
        <begin position="139"/>
        <end position="158"/>
    </location>
</feature>
<proteinExistence type="inferred from homology"/>
<feature type="transmembrane region" description="Helical" evidence="8">
    <location>
        <begin position="40"/>
        <end position="58"/>
    </location>
</feature>
<evidence type="ECO:0000256" key="5">
    <source>
        <dbReference type="ARBA" id="ARBA00022960"/>
    </source>
</evidence>
<dbReference type="GO" id="GO:0005886">
    <property type="term" value="C:plasma membrane"/>
    <property type="evidence" value="ECO:0007669"/>
    <property type="project" value="UniProtKB-SubCell"/>
</dbReference>
<keyword evidence="10" id="KW-1185">Reference proteome</keyword>
<keyword evidence="5" id="KW-0133">Cell shape</keyword>
<dbReference type="AlphaFoldDB" id="A0AA43ZSX5"/>
<keyword evidence="4 8" id="KW-0812">Transmembrane</keyword>
<comment type="subcellular location">
    <subcellularLocation>
        <location evidence="1">Cell membrane</location>
        <topology evidence="1">Multi-pass membrane protein</topology>
    </subcellularLocation>
</comment>
<reference evidence="9" key="1">
    <citation type="submission" date="2023-07" db="EMBL/GenBank/DDBJ databases">
        <title>Between Cages and Wild: Unraveling the Impact of Captivity on Animal Microbiomes and Antimicrobial Resistance.</title>
        <authorList>
            <person name="Schmartz G.P."/>
            <person name="Rehner J."/>
            <person name="Schuff M.J."/>
            <person name="Becker S.L."/>
            <person name="Kravczyk M."/>
            <person name="Gurevich A."/>
            <person name="Francke R."/>
            <person name="Mueller R."/>
            <person name="Keller V."/>
            <person name="Keller A."/>
        </authorList>
    </citation>
    <scope>NUCLEOTIDE SEQUENCE</scope>
    <source>
        <strain evidence="9">S39M_St_73</strain>
    </source>
</reference>
<dbReference type="InterPro" id="IPR007227">
    <property type="entry name" value="Cell_shape_determining_MreD"/>
</dbReference>
<evidence type="ECO:0000313" key="10">
    <source>
        <dbReference type="Proteomes" id="UP001171751"/>
    </source>
</evidence>
<keyword evidence="3" id="KW-1003">Cell membrane</keyword>
<evidence type="ECO:0000256" key="1">
    <source>
        <dbReference type="ARBA" id="ARBA00004651"/>
    </source>
</evidence>
<keyword evidence="6 8" id="KW-1133">Transmembrane helix</keyword>
<comment type="similarity">
    <text evidence="2">Belongs to the MreD family.</text>
</comment>
<gene>
    <name evidence="9" type="primary">mreD</name>
    <name evidence="9" type="ORF">Q4F26_03775</name>
</gene>
<evidence type="ECO:0000256" key="7">
    <source>
        <dbReference type="ARBA" id="ARBA00023136"/>
    </source>
</evidence>
<evidence type="ECO:0000256" key="2">
    <source>
        <dbReference type="ARBA" id="ARBA00007776"/>
    </source>
</evidence>
<feature type="transmembrane region" description="Helical" evidence="8">
    <location>
        <begin position="70"/>
        <end position="93"/>
    </location>
</feature>
<protein>
    <submittedName>
        <fullName evidence="9">Rod shape-determining protein MreD</fullName>
    </submittedName>
</protein>
<evidence type="ECO:0000256" key="4">
    <source>
        <dbReference type="ARBA" id="ARBA00022692"/>
    </source>
</evidence>